<evidence type="ECO:0000256" key="5">
    <source>
        <dbReference type="PROSITE-ProRule" id="PRU00176"/>
    </source>
</evidence>
<evidence type="ECO:0000313" key="8">
    <source>
        <dbReference type="EMBL" id="KAK1444113.1"/>
    </source>
</evidence>
<dbReference type="GO" id="GO:0005634">
    <property type="term" value="C:nucleus"/>
    <property type="evidence" value="ECO:0007669"/>
    <property type="project" value="UniProtKB-SubCell"/>
</dbReference>
<protein>
    <submittedName>
        <fullName evidence="8">RNA-binding motif protein 14b like protein</fullName>
    </submittedName>
</protein>
<dbReference type="PROSITE" id="PS50102">
    <property type="entry name" value="RRM"/>
    <property type="match status" value="2"/>
</dbReference>
<keyword evidence="9" id="KW-1185">Reference proteome</keyword>
<accession>A0AAD8PEX0</accession>
<dbReference type="PANTHER" id="PTHR48039">
    <property type="entry name" value="RNA-BINDING MOTIF PROTEIN 14B"/>
    <property type="match status" value="1"/>
</dbReference>
<proteinExistence type="predicted"/>
<dbReference type="GO" id="GO:0003729">
    <property type="term" value="F:mRNA binding"/>
    <property type="evidence" value="ECO:0007669"/>
    <property type="project" value="TreeGrafter"/>
</dbReference>
<feature type="domain" description="RRM" evidence="7">
    <location>
        <begin position="324"/>
        <end position="398"/>
    </location>
</feature>
<comment type="subcellular location">
    <subcellularLocation>
        <location evidence="1">Nucleus</location>
    </subcellularLocation>
</comment>
<gene>
    <name evidence="8" type="ORF">BgAZ_100190</name>
</gene>
<dbReference type="InterPro" id="IPR012677">
    <property type="entry name" value="Nucleotide-bd_a/b_plait_sf"/>
</dbReference>
<dbReference type="InterPro" id="IPR035979">
    <property type="entry name" value="RBD_domain_sf"/>
</dbReference>
<keyword evidence="4" id="KW-0539">Nucleus</keyword>
<evidence type="ECO:0000256" key="1">
    <source>
        <dbReference type="ARBA" id="ARBA00004123"/>
    </source>
</evidence>
<reference evidence="8" key="1">
    <citation type="submission" date="2023-08" db="EMBL/GenBank/DDBJ databases">
        <title>Draft sequence of the Babesia gibsoni genome.</title>
        <authorList>
            <person name="Yamagishi J.Y."/>
            <person name="Xuan X.X."/>
        </authorList>
    </citation>
    <scope>NUCLEOTIDE SEQUENCE</scope>
    <source>
        <strain evidence="8">Azabu</strain>
    </source>
</reference>
<evidence type="ECO:0000256" key="4">
    <source>
        <dbReference type="ARBA" id="ARBA00023242"/>
    </source>
</evidence>
<evidence type="ECO:0000256" key="6">
    <source>
        <dbReference type="SAM" id="MobiDB-lite"/>
    </source>
</evidence>
<organism evidence="8 9">
    <name type="scientific">Babesia gibsoni</name>
    <dbReference type="NCBI Taxonomy" id="33632"/>
    <lineage>
        <taxon>Eukaryota</taxon>
        <taxon>Sar</taxon>
        <taxon>Alveolata</taxon>
        <taxon>Apicomplexa</taxon>
        <taxon>Aconoidasida</taxon>
        <taxon>Piroplasmida</taxon>
        <taxon>Babesiidae</taxon>
        <taxon>Babesia</taxon>
    </lineage>
</organism>
<feature type="compositionally biased region" description="Acidic residues" evidence="6">
    <location>
        <begin position="411"/>
        <end position="421"/>
    </location>
</feature>
<sequence length="814" mass="90336">MVKSVNKKSAEGTLKVPRKVPVVKSSNSNASAAAFSQEEMLKNVKKAVKAFGGDILKPSKDIKTIKEVLSSAFPGADGIAIIEKTEKKDTEPSQNDADGMEGEDNKVVLSNKNKKKLEFTNGVVPKKGSSDSLGSVDGQGGKKQSSTVKLMFKNVGCSEEVFKRLIQNQVSSCGPYMKCFLGKDGNGIVIVENETVAREYENHFNGYDLDGKQMQVSLSSKATKKHLTPSKEAYKSLTISGIPDIYDHEAVASVLKDVEGVVYSSLDKLPQGKWKVTFDSVPACVKFNSLVNGCTLKIAANGKTKDIKVKCESVSFGKKAANAGRVFVQNLPFDIKESKLEQLVKPFDKNAKVNLPTGNKKGFAFVQFTNQPVAEKAILKLNGITVGGRKIRLALSLPTEIYSAKPKDTDATDESGTEEDQPVTNTDAVYESHDDDSITLVDDSETPTEGNNMPSSAAPLQKDSEIDRSIFVRNLSYESTEEALRDYLSTFGDVESCRICKDEKGNSRGTAFVYFKNTEDVKKILSMEELALEREAEFNVETEKNKKSKVKQSAIVGIGFSLNGRRLRLSKALSRDAASTISRANLDKKERIFNDAKGHHLLMEGVIDEKSPAFFKLTEREQKLQIESLKEKMEKMKNPNMFINPKRLCVRNLPPTADINTLRTAIATHFRQNSSVSKICGTDKVSASKAIGKVTFLSDEKRKVKVGESAVRRRMPFAFIDFEHHELALEALRFLSNNASIYGEQNRLFAEFAIEDSRAIYIQKKRKEQYMAKLEESGQSVATEKRKKRKTYSRGKLQRMKRRKLQELAAKTET</sequence>
<feature type="region of interest" description="Disordered" evidence="6">
    <location>
        <begin position="405"/>
        <end position="425"/>
    </location>
</feature>
<evidence type="ECO:0000256" key="2">
    <source>
        <dbReference type="ARBA" id="ARBA00022737"/>
    </source>
</evidence>
<name>A0AAD8PEX0_BABGI</name>
<dbReference type="InterPro" id="IPR051945">
    <property type="entry name" value="RRM_MRD1_RNA_proc_ribogen"/>
</dbReference>
<feature type="compositionally biased region" description="Basic residues" evidence="6">
    <location>
        <begin position="785"/>
        <end position="804"/>
    </location>
</feature>
<dbReference type="EMBL" id="JAVEPI010000001">
    <property type="protein sequence ID" value="KAK1444113.1"/>
    <property type="molecule type" value="Genomic_DNA"/>
</dbReference>
<evidence type="ECO:0000313" key="9">
    <source>
        <dbReference type="Proteomes" id="UP001230268"/>
    </source>
</evidence>
<keyword evidence="3 5" id="KW-0694">RNA-binding</keyword>
<evidence type="ECO:0000259" key="7">
    <source>
        <dbReference type="PROSITE" id="PS50102"/>
    </source>
</evidence>
<evidence type="ECO:0000256" key="3">
    <source>
        <dbReference type="ARBA" id="ARBA00022884"/>
    </source>
</evidence>
<keyword evidence="2" id="KW-0677">Repeat</keyword>
<feature type="region of interest" description="Disordered" evidence="6">
    <location>
        <begin position="774"/>
        <end position="814"/>
    </location>
</feature>
<dbReference type="AlphaFoldDB" id="A0AAD8PEX0"/>
<dbReference type="Proteomes" id="UP001230268">
    <property type="component" value="Unassembled WGS sequence"/>
</dbReference>
<comment type="caution">
    <text evidence="8">The sequence shown here is derived from an EMBL/GenBank/DDBJ whole genome shotgun (WGS) entry which is preliminary data.</text>
</comment>
<dbReference type="Gene3D" id="3.30.70.330">
    <property type="match status" value="3"/>
</dbReference>
<dbReference type="SMART" id="SM00360">
    <property type="entry name" value="RRM"/>
    <property type="match status" value="4"/>
</dbReference>
<dbReference type="PANTHER" id="PTHR48039:SF5">
    <property type="entry name" value="RNA-BINDING PROTEIN 28"/>
    <property type="match status" value="1"/>
</dbReference>
<dbReference type="SUPFAM" id="SSF54928">
    <property type="entry name" value="RNA-binding domain, RBD"/>
    <property type="match status" value="4"/>
</dbReference>
<dbReference type="InterPro" id="IPR000504">
    <property type="entry name" value="RRM_dom"/>
</dbReference>
<dbReference type="Pfam" id="PF00076">
    <property type="entry name" value="RRM_1"/>
    <property type="match status" value="2"/>
</dbReference>
<feature type="domain" description="RRM" evidence="7">
    <location>
        <begin position="468"/>
        <end position="574"/>
    </location>
</feature>